<accession>A0ABY7AQ12</accession>
<evidence type="ECO:0000256" key="1">
    <source>
        <dbReference type="SAM" id="Coils"/>
    </source>
</evidence>
<gene>
    <name evidence="2" type="ORF">OLW01_00865</name>
</gene>
<proteinExistence type="predicted"/>
<feature type="coiled-coil region" evidence="1">
    <location>
        <begin position="288"/>
        <end position="333"/>
    </location>
</feature>
<evidence type="ECO:0000313" key="3">
    <source>
        <dbReference type="Proteomes" id="UP001163726"/>
    </source>
</evidence>
<dbReference type="Proteomes" id="UP001163726">
    <property type="component" value="Chromosome"/>
</dbReference>
<keyword evidence="1" id="KW-0175">Coiled coil</keyword>
<keyword evidence="3" id="KW-1185">Reference proteome</keyword>
<reference evidence="2" key="1">
    <citation type="submission" date="2022-10" db="EMBL/GenBank/DDBJ databases">
        <title>Catenovulum adriacola sp. nov. isolated in the Harbour of Susak.</title>
        <authorList>
            <person name="Schoch T."/>
            <person name="Reich S.J."/>
            <person name="Stoeferle S."/>
            <person name="Flaiz M."/>
            <person name="Kazda M."/>
            <person name="Riedel C.U."/>
            <person name="Duerre P."/>
        </authorList>
    </citation>
    <scope>NUCLEOTIDE SEQUENCE</scope>
    <source>
        <strain evidence="2">TS8</strain>
    </source>
</reference>
<name>A0ABY7AQ12_9ALTE</name>
<evidence type="ECO:0000313" key="2">
    <source>
        <dbReference type="EMBL" id="WAJ70399.1"/>
    </source>
</evidence>
<protein>
    <submittedName>
        <fullName evidence="2">Uncharacterized protein</fullName>
    </submittedName>
</protein>
<dbReference type="EMBL" id="CP109965">
    <property type="protein sequence ID" value="WAJ70399.1"/>
    <property type="molecule type" value="Genomic_DNA"/>
</dbReference>
<sequence length="353" mass="39774">MISNIQLTQQSVNLLQKRDLSQSEINQFSGLLSKTNSAEQSAHEKLQSLTPEELKLVQKANSLAQKINISQLSEEGASNLLKQPDNSNKVDLNNDGIVEVGTARNIVFPPVNAPESVKRAWEESTEGMPEMEKMTLQLTMHTAIYGFNINGAEPKPALPPKEQWNAQNIDKLFEYLQGTLDFRVNQEGWTEHNLMLKDFYACFESNINKQTQQANEQANNAAVYLADQDDENNHNHYLENTQDNASKQSATQTNEESTQTIIQLLLDAQMGIDREKIDKIDEKIKAVNNNTSLSAEQKQGQLKSLEEQKQALIEDAQKQRVEAEKRKALLGKNDLMLENFQESSIKNKFVAAS</sequence>
<dbReference type="RefSeq" id="WP_268074705.1">
    <property type="nucleotide sequence ID" value="NZ_CP109965.1"/>
</dbReference>
<organism evidence="2 3">
    <name type="scientific">Catenovulum adriaticum</name>
    <dbReference type="NCBI Taxonomy" id="2984846"/>
    <lineage>
        <taxon>Bacteria</taxon>
        <taxon>Pseudomonadati</taxon>
        <taxon>Pseudomonadota</taxon>
        <taxon>Gammaproteobacteria</taxon>
        <taxon>Alteromonadales</taxon>
        <taxon>Alteromonadaceae</taxon>
        <taxon>Catenovulum</taxon>
    </lineage>
</organism>